<dbReference type="Proteomes" id="UP000019112">
    <property type="component" value="Unassembled WGS sequence"/>
</dbReference>
<dbReference type="InterPro" id="IPR036249">
    <property type="entry name" value="Thioredoxin-like_sf"/>
</dbReference>
<sequence length="168" mass="19374">MNKILSFFLLGMHSITVSAKIHPEEIVEMFEQYPEMFNILAQMSYHYGAEKKQETDSEEEILSKFLKNMNPDAIPGVSLTDFEERSNPENFVVAFVSPYCTHCRELIKNLIQLKKENFFEDHTKVQIVCAPTNLAAYCATKALIAAHKIKKTKGLKKYWELLTHDLTL</sequence>
<keyword evidence="2" id="KW-1185">Reference proteome</keyword>
<dbReference type="RefSeq" id="WP_021827123.1">
    <property type="nucleotide sequence ID" value="NZ_AWTR02000054.1"/>
</dbReference>
<proteinExistence type="predicted"/>
<gene>
    <name evidence="1" type="ORF">P618_200517</name>
</gene>
<dbReference type="SUPFAM" id="SSF52833">
    <property type="entry name" value="Thioredoxin-like"/>
    <property type="match status" value="1"/>
</dbReference>
<dbReference type="EMBL" id="AWTR02000054">
    <property type="protein sequence ID" value="ETZ07285.1"/>
    <property type="molecule type" value="Genomic_DNA"/>
</dbReference>
<reference evidence="1 2" key="1">
    <citation type="journal article" date="2014" name="FEMS Microbiol. Lett.">
        <title>Draft genome sequences of three Holospora species (Holospora obtusa, Holospora undulata, and Holospora elegans), endonuclear symbiotic bacteria of the ciliate Paramecium caudatum.</title>
        <authorList>
            <person name="Dohra H."/>
            <person name="Tanaka K."/>
            <person name="Suzuki T."/>
            <person name="Fujishima M."/>
            <person name="Suzuki H."/>
        </authorList>
    </citation>
    <scope>NUCLEOTIDE SEQUENCE [LARGE SCALE GENOMIC DNA]</scope>
    <source>
        <strain evidence="1 2">F1</strain>
    </source>
</reference>
<protein>
    <recommendedName>
        <fullName evidence="3">Thioredoxin domain-containing protein</fullName>
    </recommendedName>
</protein>
<comment type="caution">
    <text evidence="1">The sequence shown here is derived from an EMBL/GenBank/DDBJ whole genome shotgun (WGS) entry which is preliminary data.</text>
</comment>
<accession>W6TH69</accession>
<dbReference type="OrthoDB" id="8478320at2"/>
<evidence type="ECO:0000313" key="2">
    <source>
        <dbReference type="Proteomes" id="UP000019112"/>
    </source>
</evidence>
<evidence type="ECO:0008006" key="3">
    <source>
        <dbReference type="Google" id="ProtNLM"/>
    </source>
</evidence>
<name>W6TH69_HOLOB</name>
<organism evidence="1 2">
    <name type="scientific">Holospora obtusa F1</name>
    <dbReference type="NCBI Taxonomy" id="1399147"/>
    <lineage>
        <taxon>Bacteria</taxon>
        <taxon>Pseudomonadati</taxon>
        <taxon>Pseudomonadota</taxon>
        <taxon>Alphaproteobacteria</taxon>
        <taxon>Holosporales</taxon>
        <taxon>Holosporaceae</taxon>
        <taxon>Holospora</taxon>
    </lineage>
</organism>
<evidence type="ECO:0000313" key="1">
    <source>
        <dbReference type="EMBL" id="ETZ07285.1"/>
    </source>
</evidence>
<dbReference type="AlphaFoldDB" id="W6TH69"/>